<keyword evidence="3" id="KW-1185">Reference proteome</keyword>
<feature type="region of interest" description="Disordered" evidence="1">
    <location>
        <begin position="12"/>
        <end position="56"/>
    </location>
</feature>
<reference evidence="2" key="1">
    <citation type="submission" date="2023-10" db="EMBL/GenBank/DDBJ databases">
        <title>Genome assemblies of two species of porcelain crab, Petrolisthes cinctipes and Petrolisthes manimaculis (Anomura: Porcellanidae).</title>
        <authorList>
            <person name="Angst P."/>
        </authorList>
    </citation>
    <scope>NUCLEOTIDE SEQUENCE</scope>
    <source>
        <strain evidence="2">PB745_01</strain>
        <tissue evidence="2">Gill</tissue>
    </source>
</reference>
<feature type="compositionally biased region" description="Low complexity" evidence="1">
    <location>
        <begin position="12"/>
        <end position="34"/>
    </location>
</feature>
<dbReference type="AlphaFoldDB" id="A0AAE1FER9"/>
<feature type="region of interest" description="Disordered" evidence="1">
    <location>
        <begin position="85"/>
        <end position="115"/>
    </location>
</feature>
<dbReference type="EMBL" id="JAWQEG010002386">
    <property type="protein sequence ID" value="KAK3872321.1"/>
    <property type="molecule type" value="Genomic_DNA"/>
</dbReference>
<evidence type="ECO:0000313" key="2">
    <source>
        <dbReference type="EMBL" id="KAK3872321.1"/>
    </source>
</evidence>
<gene>
    <name evidence="2" type="ORF">Pcinc_022597</name>
</gene>
<evidence type="ECO:0000313" key="3">
    <source>
        <dbReference type="Proteomes" id="UP001286313"/>
    </source>
</evidence>
<evidence type="ECO:0000256" key="1">
    <source>
        <dbReference type="SAM" id="MobiDB-lite"/>
    </source>
</evidence>
<protein>
    <submittedName>
        <fullName evidence="2">Uncharacterized protein</fullName>
    </submittedName>
</protein>
<name>A0AAE1FER9_PETCI</name>
<organism evidence="2 3">
    <name type="scientific">Petrolisthes cinctipes</name>
    <name type="common">Flat porcelain crab</name>
    <dbReference type="NCBI Taxonomy" id="88211"/>
    <lineage>
        <taxon>Eukaryota</taxon>
        <taxon>Metazoa</taxon>
        <taxon>Ecdysozoa</taxon>
        <taxon>Arthropoda</taxon>
        <taxon>Crustacea</taxon>
        <taxon>Multicrustacea</taxon>
        <taxon>Malacostraca</taxon>
        <taxon>Eumalacostraca</taxon>
        <taxon>Eucarida</taxon>
        <taxon>Decapoda</taxon>
        <taxon>Pleocyemata</taxon>
        <taxon>Anomura</taxon>
        <taxon>Galatheoidea</taxon>
        <taxon>Porcellanidae</taxon>
        <taxon>Petrolisthes</taxon>
    </lineage>
</organism>
<feature type="compositionally biased region" description="Low complexity" evidence="1">
    <location>
        <begin position="97"/>
        <end position="106"/>
    </location>
</feature>
<accession>A0AAE1FER9</accession>
<comment type="caution">
    <text evidence="2">The sequence shown here is derived from an EMBL/GenBank/DDBJ whole genome shotgun (WGS) entry which is preliminary data.</text>
</comment>
<proteinExistence type="predicted"/>
<dbReference type="Proteomes" id="UP001286313">
    <property type="component" value="Unassembled WGS sequence"/>
</dbReference>
<sequence>MVVGQHTHLYHLTPSLPTTNSSSFPTFSRHLSQPPTLPPTQPTTSRLPSTHSLIHSSPDLHPQLVYFTTPTHLTTTRLPPPALLTHTSPFLHPPYSPTHHPSSTHSPTHRQHASLPLPTLSHSLNVCLLSFYHPSQL</sequence>